<reference evidence="1 2" key="2">
    <citation type="submission" date="2018-07" db="EMBL/GenBank/DDBJ databases">
        <title>Pontibacter sp. 2b14 genomic sequence and assembly.</title>
        <authorList>
            <person name="Du Z.-J."/>
        </authorList>
    </citation>
    <scope>NUCLEOTIDE SEQUENCE [LARGE SCALE GENOMIC DNA]</scope>
    <source>
        <strain evidence="1 2">2b14</strain>
    </source>
</reference>
<evidence type="ECO:0000313" key="2">
    <source>
        <dbReference type="Proteomes" id="UP000251692"/>
    </source>
</evidence>
<accession>A0A364RJ26</accession>
<protein>
    <submittedName>
        <fullName evidence="1">Uncharacterized protein</fullName>
    </submittedName>
</protein>
<keyword evidence="2" id="KW-1185">Reference proteome</keyword>
<proteinExistence type="predicted"/>
<gene>
    <name evidence="1" type="ORF">DP923_04065</name>
</gene>
<reference evidence="1 2" key="1">
    <citation type="submission" date="2018-06" db="EMBL/GenBank/DDBJ databases">
        <authorList>
            <person name="Liu Z.-W."/>
        </authorList>
    </citation>
    <scope>NUCLEOTIDE SEQUENCE [LARGE SCALE GENOMIC DNA]</scope>
    <source>
        <strain evidence="1 2">2b14</strain>
    </source>
</reference>
<dbReference type="AlphaFoldDB" id="A0A364RJ26"/>
<comment type="caution">
    <text evidence="1">The sequence shown here is derived from an EMBL/GenBank/DDBJ whole genome shotgun (WGS) entry which is preliminary data.</text>
</comment>
<sequence>MKYNSGSTKMRPFKLLSKNTAFSRQSIRRSLLNFTPKYKSQTLQADFALLTCCFPLKYKAFKILYPGFYTLIKGKTGCRCVTQKQPVFKV</sequence>
<dbReference type="EMBL" id="QMDV01000001">
    <property type="protein sequence ID" value="RAU84226.1"/>
    <property type="molecule type" value="Genomic_DNA"/>
</dbReference>
<dbReference type="Proteomes" id="UP000251692">
    <property type="component" value="Unassembled WGS sequence"/>
</dbReference>
<organism evidence="1 2">
    <name type="scientific">Pontibacter arcticus</name>
    <dbReference type="NCBI Taxonomy" id="2080288"/>
    <lineage>
        <taxon>Bacteria</taxon>
        <taxon>Pseudomonadati</taxon>
        <taxon>Bacteroidota</taxon>
        <taxon>Cytophagia</taxon>
        <taxon>Cytophagales</taxon>
        <taxon>Hymenobacteraceae</taxon>
        <taxon>Pontibacter</taxon>
    </lineage>
</organism>
<name>A0A364RJ26_9BACT</name>
<evidence type="ECO:0000313" key="1">
    <source>
        <dbReference type="EMBL" id="RAU84226.1"/>
    </source>
</evidence>